<dbReference type="SMART" id="SM00112">
    <property type="entry name" value="CA"/>
    <property type="match status" value="1"/>
</dbReference>
<organism evidence="2 3">
    <name type="scientific">Pseudoalteromonas aurantia</name>
    <dbReference type="NCBI Taxonomy" id="43654"/>
    <lineage>
        <taxon>Bacteria</taxon>
        <taxon>Pseudomonadati</taxon>
        <taxon>Pseudomonadota</taxon>
        <taxon>Gammaproteobacteria</taxon>
        <taxon>Alteromonadales</taxon>
        <taxon>Pseudoalteromonadaceae</taxon>
        <taxon>Pseudoalteromonas</taxon>
    </lineage>
</organism>
<dbReference type="InterPro" id="IPR015919">
    <property type="entry name" value="Cadherin-like_sf"/>
</dbReference>
<evidence type="ECO:0000313" key="2">
    <source>
        <dbReference type="EMBL" id="TMO68787.1"/>
    </source>
</evidence>
<comment type="caution">
    <text evidence="2">The sequence shown here is derived from an EMBL/GenBank/DDBJ whole genome shotgun (WGS) entry which is preliminary data.</text>
</comment>
<reference evidence="2 3" key="1">
    <citation type="submission" date="2018-01" db="EMBL/GenBank/DDBJ databases">
        <authorList>
            <person name="Paulsen S."/>
            <person name="Gram L.K."/>
        </authorList>
    </citation>
    <scope>NUCLEOTIDE SEQUENCE [LARGE SCALE GENOMIC DNA]</scope>
    <source>
        <strain evidence="2 3">S3790</strain>
    </source>
</reference>
<dbReference type="PROSITE" id="PS50268">
    <property type="entry name" value="CADHERIN_2"/>
    <property type="match status" value="1"/>
</dbReference>
<dbReference type="GO" id="GO:0005509">
    <property type="term" value="F:calcium ion binding"/>
    <property type="evidence" value="ECO:0007669"/>
    <property type="project" value="InterPro"/>
</dbReference>
<dbReference type="GO" id="GO:0016020">
    <property type="term" value="C:membrane"/>
    <property type="evidence" value="ECO:0007669"/>
    <property type="project" value="InterPro"/>
</dbReference>
<sequence length="116" mass="12425">MPIKNTLDGISYELTSSSHSAFEVNEKGEIIVTEPTDLDYELGNNTATLMVVATDSLGNTSAAAEITINIEDVPEKTTEQPIATASTDSSSESSGAFAWLALFAIPFAALRRRKQK</sequence>
<dbReference type="InterPro" id="IPR002126">
    <property type="entry name" value="Cadherin-like_dom"/>
</dbReference>
<dbReference type="GO" id="GO:0007156">
    <property type="term" value="P:homophilic cell adhesion via plasma membrane adhesion molecules"/>
    <property type="evidence" value="ECO:0007669"/>
    <property type="project" value="InterPro"/>
</dbReference>
<evidence type="ECO:0000313" key="3">
    <source>
        <dbReference type="Proteomes" id="UP000307217"/>
    </source>
</evidence>
<evidence type="ECO:0000259" key="1">
    <source>
        <dbReference type="PROSITE" id="PS50268"/>
    </source>
</evidence>
<dbReference type="InterPro" id="IPR020008">
    <property type="entry name" value="GlyGly_CTERM"/>
</dbReference>
<dbReference type="Pfam" id="PF11949">
    <property type="entry name" value="DUF3466"/>
    <property type="match status" value="1"/>
</dbReference>
<dbReference type="Gene3D" id="2.60.40.60">
    <property type="entry name" value="Cadherins"/>
    <property type="match status" value="1"/>
</dbReference>
<dbReference type="RefSeq" id="WP_138591326.1">
    <property type="nucleotide sequence ID" value="NZ_PNBX01000029.1"/>
</dbReference>
<dbReference type="SUPFAM" id="SSF49313">
    <property type="entry name" value="Cadherin-like"/>
    <property type="match status" value="1"/>
</dbReference>
<proteinExistence type="predicted"/>
<feature type="domain" description="Cadherin" evidence="1">
    <location>
        <begin position="10"/>
        <end position="83"/>
    </location>
</feature>
<name>A0A5S3VA37_9GAMM</name>
<dbReference type="InterPro" id="IPR022562">
    <property type="entry name" value="DUF3466"/>
</dbReference>
<gene>
    <name evidence="2" type="ORF">CWC19_07660</name>
</gene>
<dbReference type="NCBIfam" id="TIGR03501">
    <property type="entry name" value="GlyGly_CTERM"/>
    <property type="match status" value="1"/>
</dbReference>
<dbReference type="OrthoDB" id="614750at2"/>
<protein>
    <recommendedName>
        <fullName evidence="1">Cadherin domain-containing protein</fullName>
    </recommendedName>
</protein>
<dbReference type="CDD" id="cd11304">
    <property type="entry name" value="Cadherin_repeat"/>
    <property type="match status" value="1"/>
</dbReference>
<dbReference type="EMBL" id="PNBX01000029">
    <property type="protein sequence ID" value="TMO68787.1"/>
    <property type="molecule type" value="Genomic_DNA"/>
</dbReference>
<reference evidence="3" key="2">
    <citation type="submission" date="2019-06" db="EMBL/GenBank/DDBJ databases">
        <title>Co-occurence of chitin degradation, pigmentation and bioactivity in marine Pseudoalteromonas.</title>
        <authorList>
            <person name="Sonnenschein E.C."/>
            <person name="Bech P.K."/>
        </authorList>
    </citation>
    <scope>NUCLEOTIDE SEQUENCE [LARGE SCALE GENOMIC DNA]</scope>
    <source>
        <strain evidence="3">S3790</strain>
    </source>
</reference>
<dbReference type="AlphaFoldDB" id="A0A5S3VA37"/>
<dbReference type="Proteomes" id="UP000307217">
    <property type="component" value="Unassembled WGS sequence"/>
</dbReference>
<accession>A0A5S3VA37</accession>